<keyword evidence="4" id="KW-1185">Reference proteome</keyword>
<dbReference type="PANTHER" id="PTHR45872">
    <property type="entry name" value="RHO GUANINE NUCLEOTIDE EXCHANGE FACTOR 2, ISOFORM D"/>
    <property type="match status" value="1"/>
</dbReference>
<sequence length="320" mass="36275">MKEEYSRNPSPKLLKDIQEAKKHIPQLQGQLFKATGTTQENVSSGDADDSSMHETDRTQTPKADNSTDLSWSSTPITRMFGPASPESQCPKDFSYPSPKSIPRNSFNSCHSPETEDTTDLDSLSPTTFSSPSSSRVISQIIGAEDDYFDRDQEQTNGLCDSFNSIAQLKSRPAHLAAFLHHVISLFEPAPVLCYLYAELYKQTNSKETRRVFMDLHNCFMDRGANLKVPVPESVSSDLDWRRTELIPEEINRQHVQTLQDSLLAEVEKNLEDFRQKRSMGLTVAEAELARLDQERVRDRVALERERSYAENIISKIDDIL</sequence>
<gene>
    <name evidence="3" type="ORF">AMECASPLE_014036</name>
</gene>
<dbReference type="Gene3D" id="1.10.167.10">
    <property type="entry name" value="Regulator of G-protein Signalling 4, domain 2"/>
    <property type="match status" value="1"/>
</dbReference>
<feature type="region of interest" description="Disordered" evidence="1">
    <location>
        <begin position="20"/>
        <end position="135"/>
    </location>
</feature>
<dbReference type="EMBL" id="JAHRIP010085578">
    <property type="protein sequence ID" value="MEQ2314615.1"/>
    <property type="molecule type" value="Genomic_DNA"/>
</dbReference>
<reference evidence="3 4" key="1">
    <citation type="submission" date="2021-06" db="EMBL/GenBank/DDBJ databases">
        <authorList>
            <person name="Palmer J.M."/>
        </authorList>
    </citation>
    <scope>NUCLEOTIDE SEQUENCE [LARGE SCALE GENOMIC DNA]</scope>
    <source>
        <strain evidence="3 4">AS_MEX2019</strain>
        <tissue evidence="3">Muscle</tissue>
    </source>
</reference>
<evidence type="ECO:0000259" key="2">
    <source>
        <dbReference type="Pfam" id="PF09128"/>
    </source>
</evidence>
<evidence type="ECO:0000313" key="3">
    <source>
        <dbReference type="EMBL" id="MEQ2314615.1"/>
    </source>
</evidence>
<feature type="compositionally biased region" description="Polar residues" evidence="1">
    <location>
        <begin position="60"/>
        <end position="76"/>
    </location>
</feature>
<comment type="caution">
    <text evidence="3">The sequence shown here is derived from an EMBL/GenBank/DDBJ whole genome shotgun (WGS) entry which is preliminary data.</text>
</comment>
<accession>A0ABV1A9Z1</accession>
<feature type="non-terminal residue" evidence="3">
    <location>
        <position position="320"/>
    </location>
</feature>
<dbReference type="PANTHER" id="PTHR45872:SF3">
    <property type="entry name" value="RHO GUANINE NUCLEOTIDE EXCHANGE FACTOR 12"/>
    <property type="match status" value="1"/>
</dbReference>
<dbReference type="InterPro" id="IPR036305">
    <property type="entry name" value="RGS_sf"/>
</dbReference>
<dbReference type="SUPFAM" id="SSF48097">
    <property type="entry name" value="Regulator of G-protein signaling, RGS"/>
    <property type="match status" value="1"/>
</dbReference>
<feature type="compositionally biased region" description="Basic and acidic residues" evidence="1">
    <location>
        <begin position="50"/>
        <end position="59"/>
    </location>
</feature>
<organism evidence="3 4">
    <name type="scientific">Ameca splendens</name>
    <dbReference type="NCBI Taxonomy" id="208324"/>
    <lineage>
        <taxon>Eukaryota</taxon>
        <taxon>Metazoa</taxon>
        <taxon>Chordata</taxon>
        <taxon>Craniata</taxon>
        <taxon>Vertebrata</taxon>
        <taxon>Euteleostomi</taxon>
        <taxon>Actinopterygii</taxon>
        <taxon>Neopterygii</taxon>
        <taxon>Teleostei</taxon>
        <taxon>Neoteleostei</taxon>
        <taxon>Acanthomorphata</taxon>
        <taxon>Ovalentaria</taxon>
        <taxon>Atherinomorphae</taxon>
        <taxon>Cyprinodontiformes</taxon>
        <taxon>Goodeidae</taxon>
        <taxon>Ameca</taxon>
    </lineage>
</organism>
<name>A0ABV1A9Z1_9TELE</name>
<dbReference type="InterPro" id="IPR015212">
    <property type="entry name" value="RGS-like_dom"/>
</dbReference>
<dbReference type="Proteomes" id="UP001469553">
    <property type="component" value="Unassembled WGS sequence"/>
</dbReference>
<feature type="domain" description="Regulator of G protein signalling-like" evidence="2">
    <location>
        <begin position="159"/>
        <end position="320"/>
    </location>
</feature>
<evidence type="ECO:0000256" key="1">
    <source>
        <dbReference type="SAM" id="MobiDB-lite"/>
    </source>
</evidence>
<dbReference type="InterPro" id="IPR044926">
    <property type="entry name" value="RGS_subdomain_2"/>
</dbReference>
<proteinExistence type="predicted"/>
<feature type="compositionally biased region" description="Polar residues" evidence="1">
    <location>
        <begin position="35"/>
        <end position="44"/>
    </location>
</feature>
<dbReference type="Pfam" id="PF09128">
    <property type="entry name" value="RGS-like"/>
    <property type="match status" value="1"/>
</dbReference>
<feature type="compositionally biased region" description="Low complexity" evidence="1">
    <location>
        <begin position="120"/>
        <end position="134"/>
    </location>
</feature>
<evidence type="ECO:0000313" key="4">
    <source>
        <dbReference type="Proteomes" id="UP001469553"/>
    </source>
</evidence>
<protein>
    <recommendedName>
        <fullName evidence="2">Regulator of G protein signalling-like domain-containing protein</fullName>
    </recommendedName>
</protein>